<evidence type="ECO:0000313" key="1">
    <source>
        <dbReference type="EMBL" id="KAF9645931.1"/>
    </source>
</evidence>
<reference evidence="1" key="2">
    <citation type="journal article" date="2020" name="Nat. Commun.">
        <title>Large-scale genome sequencing of mycorrhizal fungi provides insights into the early evolution of symbiotic traits.</title>
        <authorList>
            <person name="Miyauchi S."/>
            <person name="Kiss E."/>
            <person name="Kuo A."/>
            <person name="Drula E."/>
            <person name="Kohler A."/>
            <person name="Sanchez-Garcia M."/>
            <person name="Morin E."/>
            <person name="Andreopoulos B."/>
            <person name="Barry K.W."/>
            <person name="Bonito G."/>
            <person name="Buee M."/>
            <person name="Carver A."/>
            <person name="Chen C."/>
            <person name="Cichocki N."/>
            <person name="Clum A."/>
            <person name="Culley D."/>
            <person name="Crous P.W."/>
            <person name="Fauchery L."/>
            <person name="Girlanda M."/>
            <person name="Hayes R.D."/>
            <person name="Keri Z."/>
            <person name="LaButti K."/>
            <person name="Lipzen A."/>
            <person name="Lombard V."/>
            <person name="Magnuson J."/>
            <person name="Maillard F."/>
            <person name="Murat C."/>
            <person name="Nolan M."/>
            <person name="Ohm R.A."/>
            <person name="Pangilinan J."/>
            <person name="Pereira M.F."/>
            <person name="Perotto S."/>
            <person name="Peter M."/>
            <person name="Pfister S."/>
            <person name="Riley R."/>
            <person name="Sitrit Y."/>
            <person name="Stielow J.B."/>
            <person name="Szollosi G."/>
            <person name="Zifcakova L."/>
            <person name="Stursova M."/>
            <person name="Spatafora J.W."/>
            <person name="Tedersoo L."/>
            <person name="Vaario L.M."/>
            <person name="Yamada A."/>
            <person name="Yan M."/>
            <person name="Wang P."/>
            <person name="Xu J."/>
            <person name="Bruns T."/>
            <person name="Baldrian P."/>
            <person name="Vilgalys R."/>
            <person name="Dunand C."/>
            <person name="Henrissat B."/>
            <person name="Grigoriev I.V."/>
            <person name="Hibbett D."/>
            <person name="Nagy L.G."/>
            <person name="Martin F.M."/>
        </authorList>
    </citation>
    <scope>NUCLEOTIDE SEQUENCE</scope>
    <source>
        <strain evidence="1">P2</strain>
    </source>
</reference>
<evidence type="ECO:0000313" key="2">
    <source>
        <dbReference type="Proteomes" id="UP000886501"/>
    </source>
</evidence>
<dbReference type="EMBL" id="MU118073">
    <property type="protein sequence ID" value="KAF9645931.1"/>
    <property type="molecule type" value="Genomic_DNA"/>
</dbReference>
<accession>A0ACB6Z9V4</accession>
<reference evidence="1" key="1">
    <citation type="submission" date="2019-10" db="EMBL/GenBank/DDBJ databases">
        <authorList>
            <consortium name="DOE Joint Genome Institute"/>
            <person name="Kuo A."/>
            <person name="Miyauchi S."/>
            <person name="Kiss E."/>
            <person name="Drula E."/>
            <person name="Kohler A."/>
            <person name="Sanchez-Garcia M."/>
            <person name="Andreopoulos B."/>
            <person name="Barry K.W."/>
            <person name="Bonito G."/>
            <person name="Buee M."/>
            <person name="Carver A."/>
            <person name="Chen C."/>
            <person name="Cichocki N."/>
            <person name="Clum A."/>
            <person name="Culley D."/>
            <person name="Crous P.W."/>
            <person name="Fauchery L."/>
            <person name="Girlanda M."/>
            <person name="Hayes R."/>
            <person name="Keri Z."/>
            <person name="Labutti K."/>
            <person name="Lipzen A."/>
            <person name="Lombard V."/>
            <person name="Magnuson J."/>
            <person name="Maillard F."/>
            <person name="Morin E."/>
            <person name="Murat C."/>
            <person name="Nolan M."/>
            <person name="Ohm R."/>
            <person name="Pangilinan J."/>
            <person name="Pereira M."/>
            <person name="Perotto S."/>
            <person name="Peter M."/>
            <person name="Riley R."/>
            <person name="Sitrit Y."/>
            <person name="Stielow B."/>
            <person name="Szollosi G."/>
            <person name="Zifcakova L."/>
            <person name="Stursova M."/>
            <person name="Spatafora J.W."/>
            <person name="Tedersoo L."/>
            <person name="Vaario L.-M."/>
            <person name="Yamada A."/>
            <person name="Yan M."/>
            <person name="Wang P."/>
            <person name="Xu J."/>
            <person name="Bruns T."/>
            <person name="Baldrian P."/>
            <person name="Vilgalys R."/>
            <person name="Henrissat B."/>
            <person name="Grigoriev I.V."/>
            <person name="Hibbett D."/>
            <person name="Nagy L.G."/>
            <person name="Martin F.M."/>
        </authorList>
    </citation>
    <scope>NUCLEOTIDE SEQUENCE</scope>
    <source>
        <strain evidence="1">P2</strain>
    </source>
</reference>
<gene>
    <name evidence="1" type="ORF">BDM02DRAFT_385679</name>
</gene>
<dbReference type="Proteomes" id="UP000886501">
    <property type="component" value="Unassembled WGS sequence"/>
</dbReference>
<comment type="caution">
    <text evidence="1">The sequence shown here is derived from an EMBL/GenBank/DDBJ whole genome shotgun (WGS) entry which is preliminary data.</text>
</comment>
<keyword evidence="2" id="KW-1185">Reference proteome</keyword>
<proteinExistence type="predicted"/>
<name>A0ACB6Z9V4_THEGA</name>
<protein>
    <submittedName>
        <fullName evidence="1">Uncharacterized protein</fullName>
    </submittedName>
</protein>
<sequence>MSAIVIALATTLAIVVILSSVLIALMYIRLRQKHSYNGAVEASPLTPGLGIFNLIPPWHPAAQITPFGSSPQAPVFKFEPGANMRIAHRNSDGGWEFFDSGLPENHKLPRPQSVRSSIFTRSSPSSSGSISSSHWTVGPAIPPSREFMATGSPTAPPPPAYCKDEKH</sequence>
<organism evidence="1 2">
    <name type="scientific">Thelephora ganbajun</name>
    <name type="common">Ganba fungus</name>
    <dbReference type="NCBI Taxonomy" id="370292"/>
    <lineage>
        <taxon>Eukaryota</taxon>
        <taxon>Fungi</taxon>
        <taxon>Dikarya</taxon>
        <taxon>Basidiomycota</taxon>
        <taxon>Agaricomycotina</taxon>
        <taxon>Agaricomycetes</taxon>
        <taxon>Thelephorales</taxon>
        <taxon>Thelephoraceae</taxon>
        <taxon>Thelephora</taxon>
    </lineage>
</organism>